<dbReference type="Pfam" id="PF05656">
    <property type="entry name" value="DUF805"/>
    <property type="match status" value="1"/>
</dbReference>
<dbReference type="Proteomes" id="UP000785679">
    <property type="component" value="Unassembled WGS sequence"/>
</dbReference>
<evidence type="ECO:0000313" key="3">
    <source>
        <dbReference type="Proteomes" id="UP000785679"/>
    </source>
</evidence>
<protein>
    <recommendedName>
        <fullName evidence="4">DUF805 domain-containing protein</fullName>
    </recommendedName>
</protein>
<dbReference type="GO" id="GO:0005886">
    <property type="term" value="C:plasma membrane"/>
    <property type="evidence" value="ECO:0007669"/>
    <property type="project" value="TreeGrafter"/>
</dbReference>
<keyword evidence="1" id="KW-0472">Membrane</keyword>
<evidence type="ECO:0000313" key="2">
    <source>
        <dbReference type="EMBL" id="TNV67703.1"/>
    </source>
</evidence>
<dbReference type="AlphaFoldDB" id="A0A8J8N970"/>
<evidence type="ECO:0008006" key="4">
    <source>
        <dbReference type="Google" id="ProtNLM"/>
    </source>
</evidence>
<keyword evidence="1" id="KW-1133">Transmembrane helix</keyword>
<dbReference type="OrthoDB" id="10264817at2759"/>
<feature type="transmembrane region" description="Helical" evidence="1">
    <location>
        <begin position="49"/>
        <end position="67"/>
    </location>
</feature>
<comment type="caution">
    <text evidence="2">The sequence shown here is derived from an EMBL/GenBank/DDBJ whole genome shotgun (WGS) entry which is preliminary data.</text>
</comment>
<keyword evidence="3" id="KW-1185">Reference proteome</keyword>
<sequence>MGNAISACLNKYAVFTGRATRSEYWYFVLFNLIISFLSGFISTLMGSDIAGLIIQAAFWVPSIAVSIRRMHDVDKSGWFILVPIYSFILTIRESTVGPNRFGPQEYQARDTLKSWQKN</sequence>
<dbReference type="EMBL" id="RRYP01038283">
    <property type="protein sequence ID" value="TNV67703.1"/>
    <property type="molecule type" value="Genomic_DNA"/>
</dbReference>
<proteinExistence type="predicted"/>
<dbReference type="PANTHER" id="PTHR34980:SF2">
    <property type="entry name" value="INNER MEMBRANE PROTEIN YHAH-RELATED"/>
    <property type="match status" value="1"/>
</dbReference>
<keyword evidence="1" id="KW-0812">Transmembrane</keyword>
<organism evidence="2 3">
    <name type="scientific">Halteria grandinella</name>
    <dbReference type="NCBI Taxonomy" id="5974"/>
    <lineage>
        <taxon>Eukaryota</taxon>
        <taxon>Sar</taxon>
        <taxon>Alveolata</taxon>
        <taxon>Ciliophora</taxon>
        <taxon>Intramacronucleata</taxon>
        <taxon>Spirotrichea</taxon>
        <taxon>Stichotrichia</taxon>
        <taxon>Sporadotrichida</taxon>
        <taxon>Halteriidae</taxon>
        <taxon>Halteria</taxon>
    </lineage>
</organism>
<accession>A0A8J8N970</accession>
<feature type="transmembrane region" description="Helical" evidence="1">
    <location>
        <begin position="24"/>
        <end position="43"/>
    </location>
</feature>
<gene>
    <name evidence="2" type="ORF">FGO68_gene6569</name>
</gene>
<reference evidence="2" key="1">
    <citation type="submission" date="2019-06" db="EMBL/GenBank/DDBJ databases">
        <authorList>
            <person name="Zheng W."/>
        </authorList>
    </citation>
    <scope>NUCLEOTIDE SEQUENCE</scope>
    <source>
        <strain evidence="2">QDHG01</strain>
    </source>
</reference>
<evidence type="ECO:0000256" key="1">
    <source>
        <dbReference type="SAM" id="Phobius"/>
    </source>
</evidence>
<dbReference type="PANTHER" id="PTHR34980">
    <property type="entry name" value="INNER MEMBRANE PROTEIN-RELATED-RELATED"/>
    <property type="match status" value="1"/>
</dbReference>
<name>A0A8J8N970_HALGN</name>
<dbReference type="InterPro" id="IPR008523">
    <property type="entry name" value="DUF805"/>
</dbReference>